<dbReference type="AlphaFoldDB" id="A0A9Q1L482"/>
<gene>
    <name evidence="1" type="ORF">K7X08_021970</name>
</gene>
<reference evidence="2" key="1">
    <citation type="journal article" date="2023" name="Proc. Natl. Acad. Sci. U.S.A.">
        <title>Genomic and structural basis for evolution of tropane alkaloid biosynthesis.</title>
        <authorList>
            <person name="Wanga Y.-J."/>
            <person name="Taina T."/>
            <person name="Yua J.-Y."/>
            <person name="Lia J."/>
            <person name="Xua B."/>
            <person name="Chenc J."/>
            <person name="D'Auriad J.C."/>
            <person name="Huanga J.-P."/>
            <person name="Huanga S.-X."/>
        </authorList>
    </citation>
    <scope>NUCLEOTIDE SEQUENCE [LARGE SCALE GENOMIC DNA]</scope>
    <source>
        <strain evidence="2">cv. KIB-2019</strain>
    </source>
</reference>
<name>A0A9Q1L482_9SOLA</name>
<protein>
    <submittedName>
        <fullName evidence="1">Uncharacterized protein</fullName>
    </submittedName>
</protein>
<proteinExistence type="predicted"/>
<evidence type="ECO:0000313" key="1">
    <source>
        <dbReference type="EMBL" id="KAJ8528278.1"/>
    </source>
</evidence>
<dbReference type="EMBL" id="JAJAGQ010000023">
    <property type="protein sequence ID" value="KAJ8528278.1"/>
    <property type="molecule type" value="Genomic_DNA"/>
</dbReference>
<organism evidence="1 2">
    <name type="scientific">Anisodus acutangulus</name>
    <dbReference type="NCBI Taxonomy" id="402998"/>
    <lineage>
        <taxon>Eukaryota</taxon>
        <taxon>Viridiplantae</taxon>
        <taxon>Streptophyta</taxon>
        <taxon>Embryophyta</taxon>
        <taxon>Tracheophyta</taxon>
        <taxon>Spermatophyta</taxon>
        <taxon>Magnoliopsida</taxon>
        <taxon>eudicotyledons</taxon>
        <taxon>Gunneridae</taxon>
        <taxon>Pentapetalae</taxon>
        <taxon>asterids</taxon>
        <taxon>lamiids</taxon>
        <taxon>Solanales</taxon>
        <taxon>Solanaceae</taxon>
        <taxon>Solanoideae</taxon>
        <taxon>Hyoscyameae</taxon>
        <taxon>Anisodus</taxon>
    </lineage>
</organism>
<keyword evidence="2" id="KW-1185">Reference proteome</keyword>
<accession>A0A9Q1L482</accession>
<evidence type="ECO:0000313" key="2">
    <source>
        <dbReference type="Proteomes" id="UP001152561"/>
    </source>
</evidence>
<dbReference type="Proteomes" id="UP001152561">
    <property type="component" value="Unassembled WGS sequence"/>
</dbReference>
<comment type="caution">
    <text evidence="1">The sequence shown here is derived from an EMBL/GenBank/DDBJ whole genome shotgun (WGS) entry which is preliminary data.</text>
</comment>
<sequence>MKADGSCLSFYGSSGISFENVMICSRLWTPTVHHRGAGGKFDYTFKSHQCILEFQLHSCYSKRAAAVF</sequence>